<sequence length="33" mass="3815">MKSKRESAKGVADMIHQHRKPVFPGIRHNITMI</sequence>
<dbReference type="Proteomes" id="UP000242791">
    <property type="component" value="Unassembled WGS sequence"/>
</dbReference>
<dbReference type="VEuPathDB" id="FungiDB:ACJ73_05988"/>
<organism evidence="2 3">
    <name type="scientific">Blastomyces percursus</name>
    <dbReference type="NCBI Taxonomy" id="1658174"/>
    <lineage>
        <taxon>Eukaryota</taxon>
        <taxon>Fungi</taxon>
        <taxon>Dikarya</taxon>
        <taxon>Ascomycota</taxon>
        <taxon>Pezizomycotina</taxon>
        <taxon>Eurotiomycetes</taxon>
        <taxon>Eurotiomycetidae</taxon>
        <taxon>Onygenales</taxon>
        <taxon>Ajellomycetaceae</taxon>
        <taxon>Blastomyces</taxon>
    </lineage>
</organism>
<dbReference type="AlphaFoldDB" id="A0A1J9QR13"/>
<comment type="caution">
    <text evidence="2">The sequence shown here is derived from an EMBL/GenBank/DDBJ whole genome shotgun (WGS) entry which is preliminary data.</text>
</comment>
<evidence type="ECO:0000313" key="2">
    <source>
        <dbReference type="EMBL" id="OJD22659.1"/>
    </source>
</evidence>
<reference evidence="2 3" key="1">
    <citation type="submission" date="2015-08" db="EMBL/GenBank/DDBJ databases">
        <title>Emmonsia species relationships and genome sequence.</title>
        <authorList>
            <person name="Cuomo C.A."/>
            <person name="Schwartz I.S."/>
            <person name="Kenyon C."/>
            <person name="De Hoog G.S."/>
            <person name="Govender N.P."/>
            <person name="Botha A."/>
            <person name="Moreno L."/>
            <person name="De Vries M."/>
            <person name="Munoz J.F."/>
            <person name="Stielow J.B."/>
        </authorList>
    </citation>
    <scope>NUCLEOTIDE SEQUENCE [LARGE SCALE GENOMIC DNA]</scope>
    <source>
        <strain evidence="2 3">EI222</strain>
    </source>
</reference>
<proteinExistence type="predicted"/>
<evidence type="ECO:0000313" key="3">
    <source>
        <dbReference type="Proteomes" id="UP000242791"/>
    </source>
</evidence>
<evidence type="ECO:0000256" key="1">
    <source>
        <dbReference type="SAM" id="MobiDB-lite"/>
    </source>
</evidence>
<feature type="region of interest" description="Disordered" evidence="1">
    <location>
        <begin position="1"/>
        <end position="33"/>
    </location>
</feature>
<protein>
    <submittedName>
        <fullName evidence="2">Uncharacterized protein</fullName>
    </submittedName>
</protein>
<dbReference type="EMBL" id="LGTZ01000993">
    <property type="protein sequence ID" value="OJD22659.1"/>
    <property type="molecule type" value="Genomic_DNA"/>
</dbReference>
<accession>A0A1J9QR13</accession>
<gene>
    <name evidence="2" type="ORF">ACJ73_05988</name>
</gene>
<name>A0A1J9QR13_9EURO</name>
<keyword evidence="3" id="KW-1185">Reference proteome</keyword>